<sequence>MSFEQVRSLDKIDFDFVWKEESQLFFCAALPNLCGYKDKDIKEKKAIKLCLYGINSAHLDRIFLLT</sequence>
<evidence type="ECO:0000313" key="1">
    <source>
        <dbReference type="EMBL" id="RNA14807.1"/>
    </source>
</evidence>
<dbReference type="AlphaFoldDB" id="A0A3M7QTP5"/>
<reference evidence="1 2" key="1">
    <citation type="journal article" date="2018" name="Sci. Rep.">
        <title>Genomic signatures of local adaptation to the degree of environmental predictability in rotifers.</title>
        <authorList>
            <person name="Franch-Gras L."/>
            <person name="Hahn C."/>
            <person name="Garcia-Roger E.M."/>
            <person name="Carmona M.J."/>
            <person name="Serra M."/>
            <person name="Gomez A."/>
        </authorList>
    </citation>
    <scope>NUCLEOTIDE SEQUENCE [LARGE SCALE GENOMIC DNA]</scope>
    <source>
        <strain evidence="1">HYR1</strain>
    </source>
</reference>
<dbReference type="Proteomes" id="UP000276133">
    <property type="component" value="Unassembled WGS sequence"/>
</dbReference>
<dbReference type="EMBL" id="REGN01005105">
    <property type="protein sequence ID" value="RNA14807.1"/>
    <property type="molecule type" value="Genomic_DNA"/>
</dbReference>
<name>A0A3M7QTP5_BRAPC</name>
<gene>
    <name evidence="1" type="ORF">BpHYR1_041938</name>
</gene>
<proteinExistence type="predicted"/>
<keyword evidence="2" id="KW-1185">Reference proteome</keyword>
<organism evidence="1 2">
    <name type="scientific">Brachionus plicatilis</name>
    <name type="common">Marine rotifer</name>
    <name type="synonym">Brachionus muelleri</name>
    <dbReference type="NCBI Taxonomy" id="10195"/>
    <lineage>
        <taxon>Eukaryota</taxon>
        <taxon>Metazoa</taxon>
        <taxon>Spiralia</taxon>
        <taxon>Gnathifera</taxon>
        <taxon>Rotifera</taxon>
        <taxon>Eurotatoria</taxon>
        <taxon>Monogononta</taxon>
        <taxon>Pseudotrocha</taxon>
        <taxon>Ploima</taxon>
        <taxon>Brachionidae</taxon>
        <taxon>Brachionus</taxon>
    </lineage>
</organism>
<evidence type="ECO:0000313" key="2">
    <source>
        <dbReference type="Proteomes" id="UP000276133"/>
    </source>
</evidence>
<accession>A0A3M7QTP5</accession>
<protein>
    <submittedName>
        <fullName evidence="1">Uncharacterized protein</fullName>
    </submittedName>
</protein>
<comment type="caution">
    <text evidence="1">The sequence shown here is derived from an EMBL/GenBank/DDBJ whole genome shotgun (WGS) entry which is preliminary data.</text>
</comment>